<gene>
    <name evidence="4" type="ORF">Tfer_0027</name>
</gene>
<feature type="region of interest" description="Disordered" evidence="2">
    <location>
        <begin position="361"/>
        <end position="405"/>
    </location>
</feature>
<feature type="domain" description="SLH" evidence="3">
    <location>
        <begin position="42"/>
        <end position="105"/>
    </location>
</feature>
<evidence type="ECO:0000313" key="4">
    <source>
        <dbReference type="EMBL" id="KNZ70961.1"/>
    </source>
</evidence>
<proteinExistence type="predicted"/>
<evidence type="ECO:0000256" key="2">
    <source>
        <dbReference type="SAM" id="MobiDB-lite"/>
    </source>
</evidence>
<dbReference type="EMBL" id="LGTE01000001">
    <property type="protein sequence ID" value="KNZ70961.1"/>
    <property type="molecule type" value="Genomic_DNA"/>
</dbReference>
<dbReference type="PANTHER" id="PTHR43308:SF5">
    <property type="entry name" value="S-LAYER PROTEIN _ PEPTIDOGLYCAN ENDO-BETA-N-ACETYLGLUCOSAMINIDASE"/>
    <property type="match status" value="1"/>
</dbReference>
<dbReference type="Proteomes" id="UP000037175">
    <property type="component" value="Unassembled WGS sequence"/>
</dbReference>
<accession>A0A0L6W684</accession>
<evidence type="ECO:0000313" key="5">
    <source>
        <dbReference type="Proteomes" id="UP000037175"/>
    </source>
</evidence>
<feature type="compositionally biased region" description="Basic and acidic residues" evidence="2">
    <location>
        <begin position="385"/>
        <end position="405"/>
    </location>
</feature>
<feature type="domain" description="SLH" evidence="3">
    <location>
        <begin position="113"/>
        <end position="175"/>
    </location>
</feature>
<keyword evidence="5" id="KW-1185">Reference proteome</keyword>
<evidence type="ECO:0000256" key="1">
    <source>
        <dbReference type="ARBA" id="ARBA00022737"/>
    </source>
</evidence>
<feature type="compositionally biased region" description="Basic and acidic residues" evidence="2">
    <location>
        <begin position="361"/>
        <end position="373"/>
    </location>
</feature>
<feature type="domain" description="SLH" evidence="3">
    <location>
        <begin position="178"/>
        <end position="241"/>
    </location>
</feature>
<dbReference type="Pfam" id="PF00395">
    <property type="entry name" value="SLH"/>
    <property type="match status" value="3"/>
</dbReference>
<dbReference type="AlphaFoldDB" id="A0A0L6W684"/>
<dbReference type="InterPro" id="IPR001119">
    <property type="entry name" value="SLH_dom"/>
</dbReference>
<dbReference type="PANTHER" id="PTHR43308">
    <property type="entry name" value="OUTER MEMBRANE PROTEIN ALPHA-RELATED"/>
    <property type="match status" value="1"/>
</dbReference>
<feature type="region of interest" description="Disordered" evidence="2">
    <location>
        <begin position="463"/>
        <end position="483"/>
    </location>
</feature>
<dbReference type="PATRIC" id="fig|281456.6.peg.25"/>
<dbReference type="RefSeq" id="WP_052216358.1">
    <property type="nucleotide sequence ID" value="NZ_LGTE01000001.1"/>
</dbReference>
<dbReference type="PROSITE" id="PS51272">
    <property type="entry name" value="SLH"/>
    <property type="match status" value="3"/>
</dbReference>
<evidence type="ECO:0000259" key="3">
    <source>
        <dbReference type="PROSITE" id="PS51272"/>
    </source>
</evidence>
<protein>
    <submittedName>
        <fullName evidence="4">S-layer protein</fullName>
    </submittedName>
</protein>
<feature type="compositionally biased region" description="Acidic residues" evidence="2">
    <location>
        <begin position="473"/>
        <end position="483"/>
    </location>
</feature>
<reference evidence="5" key="1">
    <citation type="submission" date="2015-07" db="EMBL/GenBank/DDBJ databases">
        <title>Complete Genome of Thermincola ferriacetica strain Z-0001T.</title>
        <authorList>
            <person name="Lusk B."/>
            <person name="Badalamenti J.P."/>
            <person name="Parameswaran P."/>
            <person name="Bond D.R."/>
            <person name="Torres C.I."/>
        </authorList>
    </citation>
    <scope>NUCLEOTIDE SEQUENCE [LARGE SCALE GENOMIC DNA]</scope>
    <source>
        <strain evidence="5">Z-0001</strain>
    </source>
</reference>
<sequence precursor="true">MKKLRTFLSLLLVALFTFGVITPKVSAKEMKTKINEDGRVQIILEFDDVEEAKWASEFIAKMKAKNVISGYPDGTFRPNQPVSRVEAIVMAVRLMGLEKEAQAKSAESVKLHFKDAALLEKQYPWAKGYVITALEKGLFDTTEEKIQPNKPATRVWISSLLVRALGLQADALKQMTKIPVFKDADSIPAGAIGYINVALEQGIIAGYPDNTFKPYKNVTRAEMAALLDKTGNGLLENTGAVTVYGTITDINFVSISVTDKVYEATTGTVTVRTFAGDSATYFIPADLMVQNKDGFIRANQLAKGDVVTLVIKDNKVIEAYLLDKETVENTEPGILKLEVKVDTGEGREYKLEYKNEKGKVYGEVKEEQGKENDEDKNEDNGDNNNEDKNNEDKNNGDKNNEDKNKENIALVKELVEKMALTSEMTKQEIADRVLSVLEIDENAVKELEIEVRFANGKKVEIDIEKEKTKQAEEKEDEEMKDDD</sequence>
<comment type="caution">
    <text evidence="4">The sequence shown here is derived from an EMBL/GenBank/DDBJ whole genome shotgun (WGS) entry which is preliminary data.</text>
</comment>
<keyword evidence="1" id="KW-0677">Repeat</keyword>
<organism evidence="4 5">
    <name type="scientific">Thermincola ferriacetica</name>
    <dbReference type="NCBI Taxonomy" id="281456"/>
    <lineage>
        <taxon>Bacteria</taxon>
        <taxon>Bacillati</taxon>
        <taxon>Bacillota</taxon>
        <taxon>Clostridia</taxon>
        <taxon>Eubacteriales</taxon>
        <taxon>Thermincolaceae</taxon>
        <taxon>Thermincola</taxon>
    </lineage>
</organism>
<name>A0A0L6W684_9FIRM</name>
<dbReference type="InterPro" id="IPR051465">
    <property type="entry name" value="Cell_Envelope_Struct_Comp"/>
</dbReference>
<feature type="compositionally biased region" description="Basic and acidic residues" evidence="2">
    <location>
        <begin position="463"/>
        <end position="472"/>
    </location>
</feature>